<dbReference type="Gramene" id="mRNA:HanXRQr2_Chr01g0044061">
    <property type="protein sequence ID" value="mRNA:HanXRQr2_Chr01g0044061"/>
    <property type="gene ID" value="HanXRQr2_Chr01g0044061"/>
</dbReference>
<sequence>MMFMALVFMSLVVSIRIPTFFKIRRGCLLWRSSLIIHPSILMFLSKLSKLLQKWEPWAFHLLNSLSLKTSMPLHLPGLANMKNLATDAN</sequence>
<protein>
    <submittedName>
        <fullName evidence="1">Uncharacterized protein</fullName>
    </submittedName>
</protein>
<organism evidence="1 2">
    <name type="scientific">Helianthus annuus</name>
    <name type="common">Common sunflower</name>
    <dbReference type="NCBI Taxonomy" id="4232"/>
    <lineage>
        <taxon>Eukaryota</taxon>
        <taxon>Viridiplantae</taxon>
        <taxon>Streptophyta</taxon>
        <taxon>Embryophyta</taxon>
        <taxon>Tracheophyta</taxon>
        <taxon>Spermatophyta</taxon>
        <taxon>Magnoliopsida</taxon>
        <taxon>eudicotyledons</taxon>
        <taxon>Gunneridae</taxon>
        <taxon>Pentapetalae</taxon>
        <taxon>asterids</taxon>
        <taxon>campanulids</taxon>
        <taxon>Asterales</taxon>
        <taxon>Asteraceae</taxon>
        <taxon>Asteroideae</taxon>
        <taxon>Heliantheae alliance</taxon>
        <taxon>Heliantheae</taxon>
        <taxon>Helianthus</taxon>
    </lineage>
</organism>
<evidence type="ECO:0000313" key="1">
    <source>
        <dbReference type="EMBL" id="KAF5823973.1"/>
    </source>
</evidence>
<name>A0A9K3P663_HELAN</name>
<evidence type="ECO:0000313" key="2">
    <source>
        <dbReference type="Proteomes" id="UP000215914"/>
    </source>
</evidence>
<proteinExistence type="predicted"/>
<reference evidence="1" key="1">
    <citation type="journal article" date="2017" name="Nature">
        <title>The sunflower genome provides insights into oil metabolism, flowering and Asterid evolution.</title>
        <authorList>
            <person name="Badouin H."/>
            <person name="Gouzy J."/>
            <person name="Grassa C.J."/>
            <person name="Murat F."/>
            <person name="Staton S.E."/>
            <person name="Cottret L."/>
            <person name="Lelandais-Briere C."/>
            <person name="Owens G.L."/>
            <person name="Carrere S."/>
            <person name="Mayjonade B."/>
            <person name="Legrand L."/>
            <person name="Gill N."/>
            <person name="Kane N.C."/>
            <person name="Bowers J.E."/>
            <person name="Hubner S."/>
            <person name="Bellec A."/>
            <person name="Berard A."/>
            <person name="Berges H."/>
            <person name="Blanchet N."/>
            <person name="Boniface M.C."/>
            <person name="Brunel D."/>
            <person name="Catrice O."/>
            <person name="Chaidir N."/>
            <person name="Claudel C."/>
            <person name="Donnadieu C."/>
            <person name="Faraut T."/>
            <person name="Fievet G."/>
            <person name="Helmstetter N."/>
            <person name="King M."/>
            <person name="Knapp S.J."/>
            <person name="Lai Z."/>
            <person name="Le Paslier M.C."/>
            <person name="Lippi Y."/>
            <person name="Lorenzon L."/>
            <person name="Mandel J.R."/>
            <person name="Marage G."/>
            <person name="Marchand G."/>
            <person name="Marquand E."/>
            <person name="Bret-Mestries E."/>
            <person name="Morien E."/>
            <person name="Nambeesan S."/>
            <person name="Nguyen T."/>
            <person name="Pegot-Espagnet P."/>
            <person name="Pouilly N."/>
            <person name="Raftis F."/>
            <person name="Sallet E."/>
            <person name="Schiex T."/>
            <person name="Thomas J."/>
            <person name="Vandecasteele C."/>
            <person name="Vares D."/>
            <person name="Vear F."/>
            <person name="Vautrin S."/>
            <person name="Crespi M."/>
            <person name="Mangin B."/>
            <person name="Burke J.M."/>
            <person name="Salse J."/>
            <person name="Munos S."/>
            <person name="Vincourt P."/>
            <person name="Rieseberg L.H."/>
            <person name="Langlade N.B."/>
        </authorList>
    </citation>
    <scope>NUCLEOTIDE SEQUENCE</scope>
    <source>
        <tissue evidence="1">Leaves</tissue>
    </source>
</reference>
<dbReference type="EMBL" id="MNCJ02000316">
    <property type="protein sequence ID" value="KAF5823973.1"/>
    <property type="molecule type" value="Genomic_DNA"/>
</dbReference>
<gene>
    <name evidence="1" type="ORF">HanXRQr2_Chr01g0044061</name>
</gene>
<reference evidence="1" key="2">
    <citation type="submission" date="2020-06" db="EMBL/GenBank/DDBJ databases">
        <title>Helianthus annuus Genome sequencing and assembly Release 2.</title>
        <authorList>
            <person name="Gouzy J."/>
            <person name="Langlade N."/>
            <person name="Munos S."/>
        </authorList>
    </citation>
    <scope>NUCLEOTIDE SEQUENCE</scope>
    <source>
        <tissue evidence="1">Leaves</tissue>
    </source>
</reference>
<dbReference type="Proteomes" id="UP000215914">
    <property type="component" value="Unassembled WGS sequence"/>
</dbReference>
<comment type="caution">
    <text evidence="1">The sequence shown here is derived from an EMBL/GenBank/DDBJ whole genome shotgun (WGS) entry which is preliminary data.</text>
</comment>
<keyword evidence="2" id="KW-1185">Reference proteome</keyword>
<dbReference type="AlphaFoldDB" id="A0A9K3P663"/>
<accession>A0A9K3P663</accession>